<feature type="chain" id="PRO_5040771124" description="Hemophore-related protein" evidence="2">
    <location>
        <begin position="27"/>
        <end position="149"/>
    </location>
</feature>
<name>A0A9W4H7L1_9ACTN</name>
<evidence type="ECO:0008006" key="5">
    <source>
        <dbReference type="Google" id="ProtNLM"/>
    </source>
</evidence>
<comment type="caution">
    <text evidence="3">The sequence shown here is derived from an EMBL/GenBank/DDBJ whole genome shotgun (WGS) entry which is preliminary data.</text>
</comment>
<dbReference type="EMBL" id="CAJVAX010000021">
    <property type="protein sequence ID" value="CAG7656191.1"/>
    <property type="molecule type" value="Genomic_DNA"/>
</dbReference>
<dbReference type="AlphaFoldDB" id="A0A9W4H7L1"/>
<evidence type="ECO:0000256" key="2">
    <source>
        <dbReference type="SAM" id="SignalP"/>
    </source>
</evidence>
<protein>
    <recommendedName>
        <fullName evidence="5">Hemophore-related protein</fullName>
    </recommendedName>
</protein>
<accession>A0A9W4H7L1</accession>
<gene>
    <name evidence="3" type="ORF">SBRY_70379</name>
</gene>
<keyword evidence="4" id="KW-1185">Reference proteome</keyword>
<feature type="signal peptide" evidence="2">
    <location>
        <begin position="1"/>
        <end position="26"/>
    </location>
</feature>
<reference evidence="3" key="1">
    <citation type="submission" date="2021-06" db="EMBL/GenBank/DDBJ databases">
        <authorList>
            <person name="Arsene-Ploetze F."/>
        </authorList>
    </citation>
    <scope>NUCLEOTIDE SEQUENCE</scope>
    <source>
        <strain evidence="3">SBRY1</strain>
    </source>
</reference>
<proteinExistence type="predicted"/>
<dbReference type="Proteomes" id="UP001153328">
    <property type="component" value="Unassembled WGS sequence"/>
</dbReference>
<keyword evidence="2" id="KW-0732">Signal</keyword>
<evidence type="ECO:0000313" key="4">
    <source>
        <dbReference type="Proteomes" id="UP001153328"/>
    </source>
</evidence>
<sequence length="149" mass="15377">MRTTRTAVAVTAAAAALLAAAGTATADTTAPTPSATATAAGKAPTGDGARALCRRLPAVDAHIDRALARLNGPVTERGSIARLQKRIDNADAKGDTAVSTFLKDRLTFRQSLLPSLTKRSTDLDAVRTWCGTQHFPAKPAQKTAKGAAK</sequence>
<evidence type="ECO:0000313" key="3">
    <source>
        <dbReference type="EMBL" id="CAG7656191.1"/>
    </source>
</evidence>
<evidence type="ECO:0000256" key="1">
    <source>
        <dbReference type="SAM" id="MobiDB-lite"/>
    </source>
</evidence>
<feature type="region of interest" description="Disordered" evidence="1">
    <location>
        <begin position="25"/>
        <end position="46"/>
    </location>
</feature>
<dbReference type="RefSeq" id="WP_205045447.1">
    <property type="nucleotide sequence ID" value="NZ_CAJVAX010000021.1"/>
</dbReference>
<organism evidence="3 4">
    <name type="scientific">Actinacidiphila bryophytorum</name>
    <dbReference type="NCBI Taxonomy" id="1436133"/>
    <lineage>
        <taxon>Bacteria</taxon>
        <taxon>Bacillati</taxon>
        <taxon>Actinomycetota</taxon>
        <taxon>Actinomycetes</taxon>
        <taxon>Kitasatosporales</taxon>
        <taxon>Streptomycetaceae</taxon>
        <taxon>Actinacidiphila</taxon>
    </lineage>
</organism>